<feature type="transmembrane region" description="Helical" evidence="1">
    <location>
        <begin position="7"/>
        <end position="26"/>
    </location>
</feature>
<evidence type="ECO:0000256" key="1">
    <source>
        <dbReference type="SAM" id="Phobius"/>
    </source>
</evidence>
<keyword evidence="1" id="KW-0812">Transmembrane</keyword>
<dbReference type="Proteomes" id="UP000321222">
    <property type="component" value="Chromosome"/>
</dbReference>
<accession>A0A5B9FXC2</accession>
<dbReference type="EMBL" id="CP042831">
    <property type="protein sequence ID" value="QEE49377.1"/>
    <property type="molecule type" value="Genomic_DNA"/>
</dbReference>
<keyword evidence="1" id="KW-0472">Membrane</keyword>
<feature type="transmembrane region" description="Helical" evidence="1">
    <location>
        <begin position="106"/>
        <end position="125"/>
    </location>
</feature>
<dbReference type="RefSeq" id="WP_147582917.1">
    <property type="nucleotide sequence ID" value="NZ_CP042831.1"/>
</dbReference>
<evidence type="ECO:0000313" key="3">
    <source>
        <dbReference type="Proteomes" id="UP000321222"/>
    </source>
</evidence>
<feature type="transmembrane region" description="Helical" evidence="1">
    <location>
        <begin position="46"/>
        <end position="65"/>
    </location>
</feature>
<protein>
    <submittedName>
        <fullName evidence="2">Uncharacterized protein</fullName>
    </submittedName>
</protein>
<dbReference type="AlphaFoldDB" id="A0A5B9FXC2"/>
<keyword evidence="3" id="KW-1185">Reference proteome</keyword>
<feature type="transmembrane region" description="Helical" evidence="1">
    <location>
        <begin position="137"/>
        <end position="163"/>
    </location>
</feature>
<feature type="transmembrane region" description="Helical" evidence="1">
    <location>
        <begin position="77"/>
        <end position="94"/>
    </location>
</feature>
<reference evidence="2 3" key="1">
    <citation type="submission" date="2019-08" db="EMBL/GenBank/DDBJ databases">
        <title>Flavobacterium alkalisoli sp. nov., isolated from rhizosphere soil of Suaeda salsa.</title>
        <authorList>
            <person name="Sun J.-Q."/>
            <person name="Xu L."/>
        </authorList>
    </citation>
    <scope>NUCLEOTIDE SEQUENCE [LARGE SCALE GENOMIC DNA]</scope>
    <source>
        <strain evidence="2 3">XS-5</strain>
    </source>
</reference>
<gene>
    <name evidence="2" type="ORF">FUA48_07225</name>
</gene>
<keyword evidence="1" id="KW-1133">Transmembrane helix</keyword>
<dbReference type="KEGG" id="fak:FUA48_07225"/>
<evidence type="ECO:0000313" key="2">
    <source>
        <dbReference type="EMBL" id="QEE49377.1"/>
    </source>
</evidence>
<sequence>MGLLKKIASFILDIVFVGLPVSIVFWLSLDFLVFNRHFIDKGILNILYYLLPTITGLLLSIIVAVCAKKTGKYTQMVFILLAACYQFVALWTTLCVYCDKNQNLNLNHKIFVWLSILISLVIVSVKNLRRLSLRDIAIVTTVFFVIMVDFCFFEIIADLLLSIRYR</sequence>
<organism evidence="2 3">
    <name type="scientific">Flavobacterium alkalisoli</name>
    <dbReference type="NCBI Taxonomy" id="2602769"/>
    <lineage>
        <taxon>Bacteria</taxon>
        <taxon>Pseudomonadati</taxon>
        <taxon>Bacteroidota</taxon>
        <taxon>Flavobacteriia</taxon>
        <taxon>Flavobacteriales</taxon>
        <taxon>Flavobacteriaceae</taxon>
        <taxon>Flavobacterium</taxon>
    </lineage>
</organism>
<proteinExistence type="predicted"/>
<name>A0A5B9FXC2_9FLAO</name>